<sequence>MSYPSSPFKFDNIPLNGRINGHGEYHFPTGNVYVGNFVDGQFHGHGTVHLANNGGKFVAEWDNGVIVKGTFIFPDGLIYSPDYEQENFEAIMLDSRKEGQDFTLPVNESWDYCTAKDRRFYSERISSINPAVVDKLPPKEIPSGLFDTGDGFYSPNENSVYDYQNEKVIRKVGLEEDMWIKEHCRKSADTLEI</sequence>
<dbReference type="SMART" id="SM00698">
    <property type="entry name" value="MORN"/>
    <property type="match status" value="1"/>
</dbReference>
<evidence type="ECO:0000313" key="7">
    <source>
        <dbReference type="EMBL" id="EPZ33181.1"/>
    </source>
</evidence>
<dbReference type="OrthoDB" id="294378at2759"/>
<dbReference type="HOGENOM" id="CLU_117237_0_0_1"/>
<evidence type="ECO:0000256" key="3">
    <source>
        <dbReference type="ARBA" id="ARBA00022737"/>
    </source>
</evidence>
<name>A0A075ASD0_ROZAC</name>
<comment type="subcellular location">
    <subcellularLocation>
        <location evidence="1">Cell projection</location>
        <location evidence="1">Cilium</location>
        <location evidence="1">Flagellum</location>
    </subcellularLocation>
</comment>
<dbReference type="Gene3D" id="2.20.110.10">
    <property type="entry name" value="Histone H3 K4-specific methyltransferase SET7/9 N-terminal domain"/>
    <property type="match status" value="1"/>
</dbReference>
<dbReference type="EMBL" id="KE561071">
    <property type="protein sequence ID" value="EPZ33181.1"/>
    <property type="molecule type" value="Genomic_DNA"/>
</dbReference>
<dbReference type="InterPro" id="IPR042814">
    <property type="entry name" value="Morn5"/>
</dbReference>
<dbReference type="STRING" id="988480.A0A075ASD0"/>
<proteinExistence type="predicted"/>
<keyword evidence="4" id="KW-0282">Flagellum</keyword>
<organism evidence="7 8">
    <name type="scientific">Rozella allomycis (strain CSF55)</name>
    <dbReference type="NCBI Taxonomy" id="988480"/>
    <lineage>
        <taxon>Eukaryota</taxon>
        <taxon>Fungi</taxon>
        <taxon>Fungi incertae sedis</taxon>
        <taxon>Cryptomycota</taxon>
        <taxon>Cryptomycota incertae sedis</taxon>
        <taxon>Rozella</taxon>
    </lineage>
</organism>
<protein>
    <recommendedName>
        <fullName evidence="2">MORN repeat-containing protein 5</fullName>
    </recommendedName>
</protein>
<dbReference type="Pfam" id="PF02493">
    <property type="entry name" value="MORN"/>
    <property type="match status" value="3"/>
</dbReference>
<evidence type="ECO:0000313" key="8">
    <source>
        <dbReference type="Proteomes" id="UP000030755"/>
    </source>
</evidence>
<keyword evidence="5" id="KW-0969">Cilium</keyword>
<dbReference type="GO" id="GO:0031514">
    <property type="term" value="C:motile cilium"/>
    <property type="evidence" value="ECO:0007669"/>
    <property type="project" value="UniProtKB-SubCell"/>
</dbReference>
<evidence type="ECO:0000256" key="5">
    <source>
        <dbReference type="ARBA" id="ARBA00023069"/>
    </source>
</evidence>
<dbReference type="AlphaFoldDB" id="A0A075ASD0"/>
<keyword evidence="8" id="KW-1185">Reference proteome</keyword>
<keyword evidence="3" id="KW-0677">Repeat</keyword>
<evidence type="ECO:0000256" key="2">
    <source>
        <dbReference type="ARBA" id="ARBA00016322"/>
    </source>
</evidence>
<evidence type="ECO:0000256" key="4">
    <source>
        <dbReference type="ARBA" id="ARBA00022846"/>
    </source>
</evidence>
<dbReference type="Proteomes" id="UP000030755">
    <property type="component" value="Unassembled WGS sequence"/>
</dbReference>
<accession>A0A075ASD0</accession>
<gene>
    <name evidence="7" type="ORF">O9G_001150</name>
</gene>
<dbReference type="PANTHER" id="PTHR46437:SF1">
    <property type="entry name" value="MORN REPEAT-CONTAINING PROTEIN 5"/>
    <property type="match status" value="1"/>
</dbReference>
<dbReference type="InterPro" id="IPR003409">
    <property type="entry name" value="MORN"/>
</dbReference>
<keyword evidence="6" id="KW-0966">Cell projection</keyword>
<evidence type="ECO:0000256" key="1">
    <source>
        <dbReference type="ARBA" id="ARBA00004230"/>
    </source>
</evidence>
<dbReference type="PANTHER" id="PTHR46437">
    <property type="entry name" value="MORN REPEAT-CONTAINING PROTEIN 5"/>
    <property type="match status" value="1"/>
</dbReference>
<dbReference type="SUPFAM" id="SSF82185">
    <property type="entry name" value="Histone H3 K4-specific methyltransferase SET7/9 N-terminal domain"/>
    <property type="match status" value="1"/>
</dbReference>
<reference evidence="7 8" key="1">
    <citation type="journal article" date="2013" name="Curr. Biol.">
        <title>Shared signatures of parasitism and phylogenomics unite Cryptomycota and microsporidia.</title>
        <authorList>
            <person name="James T.Y."/>
            <person name="Pelin A."/>
            <person name="Bonen L."/>
            <person name="Ahrendt S."/>
            <person name="Sain D."/>
            <person name="Corradi N."/>
            <person name="Stajich J.E."/>
        </authorList>
    </citation>
    <scope>NUCLEOTIDE SEQUENCE [LARGE SCALE GENOMIC DNA]</scope>
    <source>
        <strain evidence="7 8">CSF55</strain>
    </source>
</reference>
<evidence type="ECO:0000256" key="6">
    <source>
        <dbReference type="ARBA" id="ARBA00023273"/>
    </source>
</evidence>